<sequence length="71" mass="8186">MSTTSRQYSETEVLKRITKEKNRLCVIFLAVILTVAGVAFFTVRFADRLLEKQDKQIKDLTTTNQVSHPKQ</sequence>
<name>A0A1G2MPU8_9BACT</name>
<protein>
    <submittedName>
        <fullName evidence="2">Uncharacterized protein</fullName>
    </submittedName>
</protein>
<gene>
    <name evidence="2" type="ORF">A3C06_00385</name>
</gene>
<keyword evidence="1" id="KW-0472">Membrane</keyword>
<keyword evidence="1" id="KW-1133">Transmembrane helix</keyword>
<organism evidence="2 3">
    <name type="scientific">Candidatus Taylorbacteria bacterium RIFCSPHIGHO2_02_FULL_46_13</name>
    <dbReference type="NCBI Taxonomy" id="1802312"/>
    <lineage>
        <taxon>Bacteria</taxon>
        <taxon>Candidatus Tayloriibacteriota</taxon>
    </lineage>
</organism>
<keyword evidence="1" id="KW-0812">Transmembrane</keyword>
<evidence type="ECO:0000313" key="3">
    <source>
        <dbReference type="Proteomes" id="UP000177565"/>
    </source>
</evidence>
<dbReference type="Proteomes" id="UP000177565">
    <property type="component" value="Unassembled WGS sequence"/>
</dbReference>
<feature type="transmembrane region" description="Helical" evidence="1">
    <location>
        <begin position="24"/>
        <end position="46"/>
    </location>
</feature>
<evidence type="ECO:0000256" key="1">
    <source>
        <dbReference type="SAM" id="Phobius"/>
    </source>
</evidence>
<evidence type="ECO:0000313" key="2">
    <source>
        <dbReference type="EMBL" id="OHA25898.1"/>
    </source>
</evidence>
<dbReference type="EMBL" id="MHRQ01000031">
    <property type="protein sequence ID" value="OHA25898.1"/>
    <property type="molecule type" value="Genomic_DNA"/>
</dbReference>
<comment type="caution">
    <text evidence="2">The sequence shown here is derived from an EMBL/GenBank/DDBJ whole genome shotgun (WGS) entry which is preliminary data.</text>
</comment>
<reference evidence="2 3" key="1">
    <citation type="journal article" date="2016" name="Nat. Commun.">
        <title>Thousands of microbial genomes shed light on interconnected biogeochemical processes in an aquifer system.</title>
        <authorList>
            <person name="Anantharaman K."/>
            <person name="Brown C.T."/>
            <person name="Hug L.A."/>
            <person name="Sharon I."/>
            <person name="Castelle C.J."/>
            <person name="Probst A.J."/>
            <person name="Thomas B.C."/>
            <person name="Singh A."/>
            <person name="Wilkins M.J."/>
            <person name="Karaoz U."/>
            <person name="Brodie E.L."/>
            <person name="Williams K.H."/>
            <person name="Hubbard S.S."/>
            <person name="Banfield J.F."/>
        </authorList>
    </citation>
    <scope>NUCLEOTIDE SEQUENCE [LARGE SCALE GENOMIC DNA]</scope>
</reference>
<proteinExistence type="predicted"/>
<accession>A0A1G2MPU8</accession>
<dbReference type="AlphaFoldDB" id="A0A1G2MPU8"/>